<comment type="similarity">
    <text evidence="1">Belongs to the HupF/HypC family.</text>
</comment>
<proteinExistence type="inferred from homology"/>
<dbReference type="Pfam" id="PF01455">
    <property type="entry name" value="HupF_HypC"/>
    <property type="match status" value="1"/>
</dbReference>
<evidence type="ECO:0000256" key="1">
    <source>
        <dbReference type="ARBA" id="ARBA00006018"/>
    </source>
</evidence>
<dbReference type="FunFam" id="2.30.30.140:FF:000022">
    <property type="entry name" value="Hydrogenase assembly chaperone HybG"/>
    <property type="match status" value="1"/>
</dbReference>
<dbReference type="SUPFAM" id="SSF159127">
    <property type="entry name" value="HupF/HypC-like"/>
    <property type="match status" value="1"/>
</dbReference>
<evidence type="ECO:0000313" key="2">
    <source>
        <dbReference type="EMBL" id="HEL66046.1"/>
    </source>
</evidence>
<dbReference type="Gene3D" id="2.30.30.140">
    <property type="match status" value="1"/>
</dbReference>
<dbReference type="GO" id="GO:1902670">
    <property type="term" value="F:carbon dioxide binding"/>
    <property type="evidence" value="ECO:0007669"/>
    <property type="project" value="TreeGrafter"/>
</dbReference>
<dbReference type="InterPro" id="IPR001109">
    <property type="entry name" value="Hydrogenase_HupF/HypC"/>
</dbReference>
<dbReference type="GO" id="GO:0005506">
    <property type="term" value="F:iron ion binding"/>
    <property type="evidence" value="ECO:0007669"/>
    <property type="project" value="TreeGrafter"/>
</dbReference>
<comment type="caution">
    <text evidence="2">The sequence shown here is derived from an EMBL/GenBank/DDBJ whole genome shotgun (WGS) entry which is preliminary data.</text>
</comment>
<dbReference type="PRINTS" id="PR00445">
    <property type="entry name" value="HUPFHYPC"/>
</dbReference>
<protein>
    <submittedName>
        <fullName evidence="2">HypC/HybG/HupF family hydrogenase formation chaperone</fullName>
    </submittedName>
</protein>
<dbReference type="NCBIfam" id="TIGR00074">
    <property type="entry name" value="hypC_hupF"/>
    <property type="match status" value="1"/>
</dbReference>
<accession>A0A7C2E2Y0</accession>
<organism evidence="2">
    <name type="scientific">Ammonifex degensii</name>
    <dbReference type="NCBI Taxonomy" id="42838"/>
    <lineage>
        <taxon>Bacteria</taxon>
        <taxon>Bacillati</taxon>
        <taxon>Bacillota</taxon>
        <taxon>Clostridia</taxon>
        <taxon>Thermoanaerobacterales</taxon>
        <taxon>Thermoanaerobacteraceae</taxon>
        <taxon>Ammonifex</taxon>
    </lineage>
</organism>
<dbReference type="AlphaFoldDB" id="A0A7C2E2Y0"/>
<sequence>MCLGVPGKIVAVSPEDNTAVIETFGIRQRINTLLVGEVDVGEYVVVHTGYAIERIDMEEALERIKLWEELLAYEGFGEVSGSGDRPGTD</sequence>
<reference evidence="2" key="1">
    <citation type="journal article" date="2020" name="mSystems">
        <title>Genome- and Community-Level Interaction Insights into Carbon Utilization and Element Cycling Functions of Hydrothermarchaeota in Hydrothermal Sediment.</title>
        <authorList>
            <person name="Zhou Z."/>
            <person name="Liu Y."/>
            <person name="Xu W."/>
            <person name="Pan J."/>
            <person name="Luo Z.H."/>
            <person name="Li M."/>
        </authorList>
    </citation>
    <scope>NUCLEOTIDE SEQUENCE [LARGE SCALE GENOMIC DNA]</scope>
    <source>
        <strain evidence="2">SpSt-300</strain>
    </source>
</reference>
<dbReference type="PANTHER" id="PTHR35177">
    <property type="entry name" value="HYDROGENASE MATURATION FACTOR HYBG"/>
    <property type="match status" value="1"/>
</dbReference>
<name>A0A7C2E2Y0_9THEO</name>
<dbReference type="PROSITE" id="PS01097">
    <property type="entry name" value="HUPF_HYPC"/>
    <property type="match status" value="1"/>
</dbReference>
<gene>
    <name evidence="2" type="ORF">ENQ34_05140</name>
</gene>
<dbReference type="EMBL" id="DSMU01000325">
    <property type="protein sequence ID" value="HEL66046.1"/>
    <property type="molecule type" value="Genomic_DNA"/>
</dbReference>
<dbReference type="GO" id="GO:0051604">
    <property type="term" value="P:protein maturation"/>
    <property type="evidence" value="ECO:0007669"/>
    <property type="project" value="TreeGrafter"/>
</dbReference>
<dbReference type="PANTHER" id="PTHR35177:SF2">
    <property type="entry name" value="HYDROGENASE MATURATION FACTOR HYBG"/>
    <property type="match status" value="1"/>
</dbReference>
<dbReference type="InterPro" id="IPR019812">
    <property type="entry name" value="Hydgase_assmbl_chp_CS"/>
</dbReference>